<dbReference type="AlphaFoldDB" id="B7GF92"/>
<protein>
    <submittedName>
        <fullName evidence="5">Transposase</fullName>
    </submittedName>
</protein>
<dbReference type="PANTHER" id="PTHR33678">
    <property type="entry name" value="BLL1576 PROTEIN"/>
    <property type="match status" value="1"/>
</dbReference>
<name>B7GF92_ANOFW</name>
<dbReference type="InterPro" id="IPR024474">
    <property type="entry name" value="Znf_dom_IS66"/>
</dbReference>
<dbReference type="STRING" id="491915.Aflv_2483"/>
<dbReference type="EMBL" id="CP000922">
    <property type="protein sequence ID" value="ACJ34839.1"/>
    <property type="molecule type" value="Genomic_DNA"/>
</dbReference>
<dbReference type="KEGG" id="afl:Aflv_2483"/>
<dbReference type="Pfam" id="PF03050">
    <property type="entry name" value="DDE_Tnp_IS66"/>
    <property type="match status" value="1"/>
</dbReference>
<dbReference type="eggNOG" id="COG3599">
    <property type="taxonomic scope" value="Bacteria"/>
</dbReference>
<dbReference type="Proteomes" id="UP000000742">
    <property type="component" value="Chromosome"/>
</dbReference>
<reference evidence="5 6" key="1">
    <citation type="journal article" date="2008" name="Genome Biol.">
        <title>Encapsulated in silica: genome, proteome and physiology of the thermophilic bacterium Anoxybacillus flavithermus WK1.</title>
        <authorList>
            <person name="Saw J.H."/>
            <person name="Mountain B.W."/>
            <person name="Feng L."/>
            <person name="Omelchenko M.V."/>
            <person name="Hou S."/>
            <person name="Saito J.A."/>
            <person name="Stott M.B."/>
            <person name="Li D."/>
            <person name="Zhao G."/>
            <person name="Wu J."/>
            <person name="Galperin M.Y."/>
            <person name="Koonin E.V."/>
            <person name="Makarova K.S."/>
            <person name="Wolf Y.I."/>
            <person name="Rigden D.J."/>
            <person name="Dunfield P.F."/>
            <person name="Wang L."/>
            <person name="Alam M."/>
        </authorList>
    </citation>
    <scope>NUCLEOTIDE SEQUENCE [LARGE SCALE GENOMIC DNA]</scope>
    <source>
        <strain evidence="6">DSM 21510 / WK1</strain>
    </source>
</reference>
<gene>
    <name evidence="5" type="ordered locus">Aflv_2483</name>
</gene>
<feature type="domain" description="Transposase IS66 zinc-finger binding" evidence="3">
    <location>
        <begin position="125"/>
        <end position="169"/>
    </location>
</feature>
<evidence type="ECO:0000259" key="4">
    <source>
        <dbReference type="Pfam" id="PF20042"/>
    </source>
</evidence>
<dbReference type="eggNOG" id="COG1943">
    <property type="taxonomic scope" value="Bacteria"/>
</dbReference>
<evidence type="ECO:0000313" key="6">
    <source>
        <dbReference type="Proteomes" id="UP000000742"/>
    </source>
</evidence>
<dbReference type="InterPro" id="IPR052344">
    <property type="entry name" value="Transposase-related"/>
</dbReference>
<dbReference type="Pfam" id="PF13005">
    <property type="entry name" value="zf-IS66"/>
    <property type="match status" value="1"/>
</dbReference>
<feature type="domain" description="Transposase IS66 central" evidence="2">
    <location>
        <begin position="184"/>
        <end position="451"/>
    </location>
</feature>
<dbReference type="PANTHER" id="PTHR33678:SF1">
    <property type="entry name" value="BLL1576 PROTEIN"/>
    <property type="match status" value="1"/>
</dbReference>
<dbReference type="InterPro" id="IPR045618">
    <property type="entry name" value="DUF6444"/>
</dbReference>
<evidence type="ECO:0000259" key="2">
    <source>
        <dbReference type="Pfam" id="PF03050"/>
    </source>
</evidence>
<accession>B7GF92</accession>
<proteinExistence type="predicted"/>
<evidence type="ECO:0000313" key="5">
    <source>
        <dbReference type="EMBL" id="ACJ34839.1"/>
    </source>
</evidence>
<organism evidence="5 6">
    <name type="scientific">Anoxybacillus flavithermus (strain DSM 21510 / WK1)</name>
    <dbReference type="NCBI Taxonomy" id="491915"/>
    <lineage>
        <taxon>Bacteria</taxon>
        <taxon>Bacillati</taxon>
        <taxon>Bacillota</taxon>
        <taxon>Bacilli</taxon>
        <taxon>Bacillales</taxon>
        <taxon>Anoxybacillaceae</taxon>
        <taxon>Anoxybacillus</taxon>
    </lineage>
</organism>
<dbReference type="Pfam" id="PF20042">
    <property type="entry name" value="DUF6444"/>
    <property type="match status" value="1"/>
</dbReference>
<feature type="domain" description="DUF6444" evidence="4">
    <location>
        <begin position="39"/>
        <end position="107"/>
    </location>
</feature>
<feature type="region of interest" description="Disordered" evidence="1">
    <location>
        <begin position="65"/>
        <end position="107"/>
    </location>
</feature>
<dbReference type="HOGENOM" id="CLU_039294_2_0_9"/>
<dbReference type="NCBIfam" id="NF033517">
    <property type="entry name" value="transpos_IS66"/>
    <property type="match status" value="1"/>
</dbReference>
<feature type="compositionally biased region" description="Basic and acidic residues" evidence="1">
    <location>
        <begin position="82"/>
        <end position="95"/>
    </location>
</feature>
<sequence>MIDKEVNRMLTVQQAVFTVESLMGKVQQQKQLIHQLIQENEHLRQENKQLRKENEQLTYRVQELEARTKKNSSNSHLPPSSDRFEKKRSSREPSGKKPGGQEGHEGTTLCQVEHPHHRVVHRVHTCQGCGASLHDVKPFKVDVRQVFDLPPVTMEVTQHEREVKSCPHCRCVQQAEFPSHVTNHVQYGPRLTALVVYLYNIQMIPYQRLRDMIEELYQHPISTGTLVNMVKRGREALEPNMDIIEEALLSSDILHVDETSLRIDSKQAWVHVACTSAYTYLVPHASRGKKATDEIGILPRYKGTMMHDAFGTYPRYTEATHALCHAHHLRDLKGFIEQGHTWEERMIAFLLSAKQVVEQHGGFLPEEEAKRWERVYDRILAKAQHRLEGMTPLPKKALSFIRRLQKRKEEALRFLREVHVPFDNNQAERDLRMVKVKENISGTFRQETFAQSFCIARSIVSTLTKHEKNVWDSLCLLLTGETIDRVLSAT</sequence>
<evidence type="ECO:0000259" key="3">
    <source>
        <dbReference type="Pfam" id="PF13005"/>
    </source>
</evidence>
<evidence type="ECO:0000256" key="1">
    <source>
        <dbReference type="SAM" id="MobiDB-lite"/>
    </source>
</evidence>
<dbReference type="InterPro" id="IPR004291">
    <property type="entry name" value="Transposase_IS66_central"/>
</dbReference>